<dbReference type="EMBL" id="CABL01000019">
    <property type="protein sequence ID" value="CBH76501.1"/>
    <property type="molecule type" value="Genomic_DNA"/>
</dbReference>
<evidence type="ECO:0000256" key="6">
    <source>
        <dbReference type="ARBA" id="ARBA00023098"/>
    </source>
</evidence>
<dbReference type="GO" id="GO:0006633">
    <property type="term" value="P:fatty acid biosynthetic process"/>
    <property type="evidence" value="ECO:0007669"/>
    <property type="project" value="InterPro"/>
</dbReference>
<evidence type="ECO:0000256" key="5">
    <source>
        <dbReference type="ARBA" id="ARBA00022679"/>
    </source>
</evidence>
<dbReference type="InterPro" id="IPR003664">
    <property type="entry name" value="FA_synthesis"/>
</dbReference>
<keyword evidence="5 11" id="KW-0808">Transferase</keyword>
<gene>
    <name evidence="11" type="primary">plsX</name>
    <name evidence="11" type="ORF">CARN1_0981</name>
</gene>
<keyword evidence="7" id="KW-0594">Phospholipid biosynthesis</keyword>
<evidence type="ECO:0000256" key="9">
    <source>
        <dbReference type="ARBA" id="ARBA00024069"/>
    </source>
</evidence>
<comment type="caution">
    <text evidence="11">The sequence shown here is derived from an EMBL/GenBank/DDBJ whole genome shotgun (WGS) entry which is preliminary data.</text>
</comment>
<dbReference type="Gene3D" id="3.40.718.10">
    <property type="entry name" value="Isopropylmalate Dehydrogenase"/>
    <property type="match status" value="1"/>
</dbReference>
<keyword evidence="6" id="KW-0443">Lipid metabolism</keyword>
<comment type="subcellular location">
    <subcellularLocation>
        <location evidence="2">Cytoplasm</location>
    </subcellularLocation>
</comment>
<dbReference type="InterPro" id="IPR012281">
    <property type="entry name" value="Phospholipid_synth_PlsX-like"/>
</dbReference>
<comment type="subunit">
    <text evidence="10">Homodimer. Probably interacts with PlsY.</text>
</comment>
<dbReference type="SUPFAM" id="SSF53659">
    <property type="entry name" value="Isocitrate/Isopropylmalate dehydrogenase-like"/>
    <property type="match status" value="1"/>
</dbReference>
<dbReference type="PANTHER" id="PTHR30100:SF1">
    <property type="entry name" value="PHOSPHATE ACYLTRANSFERASE"/>
    <property type="match status" value="1"/>
</dbReference>
<comment type="catalytic activity">
    <reaction evidence="1">
        <text>a fatty acyl-[ACP] + phosphate = an acyl phosphate + holo-[ACP]</text>
        <dbReference type="Rhea" id="RHEA:42292"/>
        <dbReference type="Rhea" id="RHEA-COMP:9685"/>
        <dbReference type="Rhea" id="RHEA-COMP:14125"/>
        <dbReference type="ChEBI" id="CHEBI:43474"/>
        <dbReference type="ChEBI" id="CHEBI:59918"/>
        <dbReference type="ChEBI" id="CHEBI:64479"/>
        <dbReference type="ChEBI" id="CHEBI:138651"/>
        <dbReference type="EC" id="2.3.1.274"/>
    </reaction>
</comment>
<dbReference type="AlphaFoldDB" id="E6PJ59"/>
<evidence type="ECO:0000256" key="4">
    <source>
        <dbReference type="ARBA" id="ARBA00022516"/>
    </source>
</evidence>
<keyword evidence="3" id="KW-0963">Cytoplasm</keyword>
<name>E6PJ59_9ZZZZ</name>
<reference evidence="11" key="1">
    <citation type="submission" date="2009-10" db="EMBL/GenBank/DDBJ databases">
        <title>Diversity of trophic interactions inside an arsenic-rich microbial ecosystem.</title>
        <authorList>
            <person name="Bertin P.N."/>
            <person name="Heinrich-Salmeron A."/>
            <person name="Pelletier E."/>
            <person name="Goulhen-Chollet F."/>
            <person name="Arsene-Ploetze F."/>
            <person name="Gallien S."/>
            <person name="Calteau A."/>
            <person name="Vallenet D."/>
            <person name="Casiot C."/>
            <person name="Chane-Woon-Ming B."/>
            <person name="Giloteaux L."/>
            <person name="Barakat M."/>
            <person name="Bonnefoy V."/>
            <person name="Bruneel O."/>
            <person name="Chandler M."/>
            <person name="Cleiss J."/>
            <person name="Duran R."/>
            <person name="Elbaz-Poulichet F."/>
            <person name="Fonknechten N."/>
            <person name="Lauga B."/>
            <person name="Mornico D."/>
            <person name="Ortet P."/>
            <person name="Schaeffer C."/>
            <person name="Siguier P."/>
            <person name="Alexander Thil Smith A."/>
            <person name="Van Dorsselaer A."/>
            <person name="Weissenbach J."/>
            <person name="Medigue C."/>
            <person name="Le Paslier D."/>
        </authorList>
    </citation>
    <scope>NUCLEOTIDE SEQUENCE</scope>
</reference>
<evidence type="ECO:0000256" key="7">
    <source>
        <dbReference type="ARBA" id="ARBA00023209"/>
    </source>
</evidence>
<evidence type="ECO:0000256" key="8">
    <source>
        <dbReference type="ARBA" id="ARBA00023264"/>
    </source>
</evidence>
<dbReference type="GO" id="GO:0005737">
    <property type="term" value="C:cytoplasm"/>
    <property type="evidence" value="ECO:0007669"/>
    <property type="project" value="UniProtKB-SubCell"/>
</dbReference>
<accession>E6PJ59</accession>
<evidence type="ECO:0000256" key="1">
    <source>
        <dbReference type="ARBA" id="ARBA00001232"/>
    </source>
</evidence>
<dbReference type="Pfam" id="PF02504">
    <property type="entry name" value="FA_synthesis"/>
    <property type="match status" value="1"/>
</dbReference>
<organism evidence="11">
    <name type="scientific">mine drainage metagenome</name>
    <dbReference type="NCBI Taxonomy" id="410659"/>
    <lineage>
        <taxon>unclassified sequences</taxon>
        <taxon>metagenomes</taxon>
        <taxon>ecological metagenomes</taxon>
    </lineage>
</organism>
<dbReference type="EC" id="2.3.1.274" evidence="9"/>
<keyword evidence="11" id="KW-0012">Acyltransferase</keyword>
<sequence length="336" mass="34882">MTDPRIAVDAMGGDHAPEEIVAGALLAVEAFGAHVVLVGDEARIRPLLQGTASEHVAVVHAPEAVPMDQHASHALRGAERTSLGRAVELVKSGEADGVVSAGNSGAFLAISLVKLRTIEGIARPAIATVWPGLNGPSVLLDSGANVDCRPEWLVQFGIMGSAYARAALGIERPRVGILSVGEERTKGNAAVLEAAALLDRAPVHFIGNIEGKDMFHNVADVIVADGFVGNVVLKTCEGMIGDLGSIVKKEVLGGGILAKLGAAMLLPRLRGLRKRYDYETYGGAPLLGLRGNCIVSHGRIGRNGIKHAIRAAIEEARADVVGKIGQLVAGEMGAKL</sequence>
<dbReference type="PANTHER" id="PTHR30100">
    <property type="entry name" value="FATTY ACID/PHOSPHOLIPID SYNTHESIS PROTEIN PLSX"/>
    <property type="match status" value="1"/>
</dbReference>
<dbReference type="HAMAP" id="MF_00019">
    <property type="entry name" value="PlsX"/>
    <property type="match status" value="1"/>
</dbReference>
<protein>
    <recommendedName>
        <fullName evidence="9">phosphate acyltransferase</fullName>
        <ecNumber evidence="9">2.3.1.274</ecNumber>
    </recommendedName>
</protein>
<keyword evidence="8" id="KW-1208">Phospholipid metabolism</keyword>
<evidence type="ECO:0000256" key="2">
    <source>
        <dbReference type="ARBA" id="ARBA00004496"/>
    </source>
</evidence>
<dbReference type="PIRSF" id="PIRSF002465">
    <property type="entry name" value="Phsphlp_syn_PlsX"/>
    <property type="match status" value="1"/>
</dbReference>
<dbReference type="GO" id="GO:0008654">
    <property type="term" value="P:phospholipid biosynthetic process"/>
    <property type="evidence" value="ECO:0007669"/>
    <property type="project" value="UniProtKB-KW"/>
</dbReference>
<evidence type="ECO:0000313" key="11">
    <source>
        <dbReference type="EMBL" id="CBH76501.1"/>
    </source>
</evidence>
<proteinExistence type="inferred from homology"/>
<evidence type="ECO:0000256" key="10">
    <source>
        <dbReference type="ARBA" id="ARBA00046608"/>
    </source>
</evidence>
<dbReference type="NCBIfam" id="TIGR00182">
    <property type="entry name" value="plsX"/>
    <property type="match status" value="1"/>
</dbReference>
<evidence type="ECO:0000256" key="3">
    <source>
        <dbReference type="ARBA" id="ARBA00022490"/>
    </source>
</evidence>
<keyword evidence="4" id="KW-0444">Lipid biosynthesis</keyword>
<dbReference type="GO" id="GO:0043811">
    <property type="term" value="F:phosphate:acyl-[acyl carrier protein] acyltransferase activity"/>
    <property type="evidence" value="ECO:0007669"/>
    <property type="project" value="UniProtKB-EC"/>
</dbReference>